<dbReference type="Pfam" id="PF09450">
    <property type="entry name" value="DUF2019"/>
    <property type="match status" value="1"/>
</dbReference>
<dbReference type="OrthoDB" id="7963325at2"/>
<sequence length="123" mass="13948">MKRTNLVEMSTPALVMRFAHMGIAQDEAMLQGDTAKFSRLFVQMDLISKELKRRDGDQRRALMTLYDHPNMQVRLKAAKHTLAVASAEARQQLEAIAESKWFPQAGDAGMSLWNLERGVFKPT</sequence>
<feature type="domain" description="DUF2019" evidence="1">
    <location>
        <begin position="14"/>
        <end position="115"/>
    </location>
</feature>
<accession>Q217R9</accession>
<dbReference type="SUPFAM" id="SSF48371">
    <property type="entry name" value="ARM repeat"/>
    <property type="match status" value="1"/>
</dbReference>
<organism evidence="2">
    <name type="scientific">Rhodopseudomonas palustris (strain BisB18)</name>
    <dbReference type="NCBI Taxonomy" id="316056"/>
    <lineage>
        <taxon>Bacteria</taxon>
        <taxon>Pseudomonadati</taxon>
        <taxon>Pseudomonadota</taxon>
        <taxon>Alphaproteobacteria</taxon>
        <taxon>Hyphomicrobiales</taxon>
        <taxon>Nitrobacteraceae</taxon>
        <taxon>Rhodopseudomonas</taxon>
    </lineage>
</organism>
<dbReference type="Gene3D" id="1.25.40.70">
    <property type="entry name" value="Phosphatidylinositol 3-kinase, accessory domain (PIK)"/>
    <property type="match status" value="1"/>
</dbReference>
<dbReference type="KEGG" id="rpc:RPC_1808"/>
<proteinExistence type="predicted"/>
<dbReference type="InterPro" id="IPR016024">
    <property type="entry name" value="ARM-type_fold"/>
</dbReference>
<dbReference type="RefSeq" id="WP_011472271.1">
    <property type="nucleotide sequence ID" value="NC_007925.1"/>
</dbReference>
<gene>
    <name evidence="2" type="ordered locus">RPC_1808</name>
</gene>
<dbReference type="HOGENOM" id="CLU_165467_0_0_5"/>
<dbReference type="AlphaFoldDB" id="Q217R9"/>
<dbReference type="eggNOG" id="ENOG5033ZRP">
    <property type="taxonomic scope" value="Bacteria"/>
</dbReference>
<dbReference type="EMBL" id="CP000301">
    <property type="protein sequence ID" value="ABD87367.1"/>
    <property type="molecule type" value="Genomic_DNA"/>
</dbReference>
<dbReference type="InterPro" id="IPR042236">
    <property type="entry name" value="PI3K_accessory_sf"/>
</dbReference>
<dbReference type="STRING" id="316056.RPC_1808"/>
<evidence type="ECO:0000313" key="2">
    <source>
        <dbReference type="EMBL" id="ABD87367.1"/>
    </source>
</evidence>
<dbReference type="InterPro" id="IPR018568">
    <property type="entry name" value="DUF2019"/>
</dbReference>
<reference evidence="2" key="1">
    <citation type="submission" date="2006-03" db="EMBL/GenBank/DDBJ databases">
        <title>Complete sequence of Rhodopseudomonas palustris BisB18.</title>
        <authorList>
            <consortium name="US DOE Joint Genome Institute"/>
            <person name="Copeland A."/>
            <person name="Lucas S."/>
            <person name="Lapidus A."/>
            <person name="Barry K."/>
            <person name="Detter J.C."/>
            <person name="Glavina del Rio T."/>
            <person name="Hammon N."/>
            <person name="Israni S."/>
            <person name="Dalin E."/>
            <person name="Tice H."/>
            <person name="Pitluck S."/>
            <person name="Chain P."/>
            <person name="Malfatti S."/>
            <person name="Shin M."/>
            <person name="Vergez L."/>
            <person name="Schmutz J."/>
            <person name="Larimer F."/>
            <person name="Land M."/>
            <person name="Hauser L."/>
            <person name="Pelletier D.A."/>
            <person name="Kyrpides N."/>
            <person name="Anderson I."/>
            <person name="Oda Y."/>
            <person name="Harwood C.S."/>
            <person name="Richardson P."/>
        </authorList>
    </citation>
    <scope>NUCLEOTIDE SEQUENCE [LARGE SCALE GENOMIC DNA]</scope>
    <source>
        <strain evidence="2">BisB18</strain>
    </source>
</reference>
<evidence type="ECO:0000259" key="1">
    <source>
        <dbReference type="Pfam" id="PF09450"/>
    </source>
</evidence>
<protein>
    <recommendedName>
        <fullName evidence="1">DUF2019 domain-containing protein</fullName>
    </recommendedName>
</protein>
<name>Q217R9_RHOPB</name>